<keyword evidence="2" id="KW-0964">Secreted</keyword>
<dbReference type="Gene3D" id="3.30.30.10">
    <property type="entry name" value="Knottin, scorpion toxin-like"/>
    <property type="match status" value="1"/>
</dbReference>
<feature type="chain" id="PRO_5009115861" evidence="4">
    <location>
        <begin position="21"/>
        <end position="87"/>
    </location>
</feature>
<dbReference type="GO" id="GO:0034220">
    <property type="term" value="P:monoatomic ion transmembrane transport"/>
    <property type="evidence" value="ECO:0007669"/>
    <property type="project" value="UniProtKB-KW"/>
</dbReference>
<dbReference type="GO" id="GO:0005576">
    <property type="term" value="C:extracellular region"/>
    <property type="evidence" value="ECO:0007669"/>
    <property type="project" value="UniProtKB-SubCell"/>
</dbReference>
<dbReference type="EMBL" id="GEMQ01000098">
    <property type="protein sequence ID" value="JAT91091.1"/>
    <property type="molecule type" value="Transcribed_RNA"/>
</dbReference>
<dbReference type="PROSITE" id="PS51863">
    <property type="entry name" value="LCN_CSAB"/>
    <property type="match status" value="1"/>
</dbReference>
<dbReference type="GO" id="GO:0019871">
    <property type="term" value="F:sodium channel inhibitor activity"/>
    <property type="evidence" value="ECO:0007669"/>
    <property type="project" value="InterPro"/>
</dbReference>
<dbReference type="GO" id="GO:0006952">
    <property type="term" value="P:defense response"/>
    <property type="evidence" value="ECO:0007669"/>
    <property type="project" value="InterPro"/>
</dbReference>
<evidence type="ECO:0000256" key="1">
    <source>
        <dbReference type="ARBA" id="ARBA00004613"/>
    </source>
</evidence>
<dbReference type="InterPro" id="IPR003614">
    <property type="entry name" value="Knottins"/>
</dbReference>
<organism evidence="6">
    <name type="scientific">Tityus obscurus</name>
    <name type="common">Amazonian scorpion</name>
    <name type="synonym">Tityus cambridgei</name>
    <dbReference type="NCBI Taxonomy" id="1221240"/>
    <lineage>
        <taxon>Eukaryota</taxon>
        <taxon>Metazoa</taxon>
        <taxon>Ecdysozoa</taxon>
        <taxon>Arthropoda</taxon>
        <taxon>Chelicerata</taxon>
        <taxon>Arachnida</taxon>
        <taxon>Scorpiones</taxon>
        <taxon>Buthida</taxon>
        <taxon>Buthoidea</taxon>
        <taxon>Buthidae</taxon>
        <taxon>Tityus</taxon>
    </lineage>
</organism>
<proteinExistence type="predicted"/>
<dbReference type="SUPFAM" id="SSF57095">
    <property type="entry name" value="Scorpion toxin-like"/>
    <property type="match status" value="1"/>
</dbReference>
<dbReference type="Pfam" id="PF00537">
    <property type="entry name" value="Toxin_3"/>
    <property type="match status" value="1"/>
</dbReference>
<dbReference type="InterPro" id="IPR018218">
    <property type="entry name" value="Scorpion_toxinL"/>
</dbReference>
<accession>A0A1E1WWE3</accession>
<name>A0A1E1WWE3_TITOB</name>
<feature type="domain" description="LCN-type CS-alpha/beta" evidence="5">
    <location>
        <begin position="22"/>
        <end position="84"/>
    </location>
</feature>
<dbReference type="SMART" id="SM00505">
    <property type="entry name" value="Knot1"/>
    <property type="match status" value="1"/>
</dbReference>
<evidence type="ECO:0000256" key="4">
    <source>
        <dbReference type="SAM" id="SignalP"/>
    </source>
</evidence>
<dbReference type="InterPro" id="IPR044062">
    <property type="entry name" value="LCN-type_CS_alpha_beta_dom"/>
</dbReference>
<dbReference type="PRINTS" id="PR00285">
    <property type="entry name" value="SCORPNTOXIN"/>
</dbReference>
<reference evidence="6" key="1">
    <citation type="submission" date="2015-08" db="EMBL/GenBank/DDBJ databases">
        <title>Proteomic endorsed transcriptomic profile of the venom gland from Tityus obscurus.</title>
        <authorList>
            <person name="Oliveira U.C."/>
            <person name="Nishiyama M.Y.Jr."/>
            <person name="Santos M.B."/>
            <person name="Silva A.P."/>
            <person name="Chalkidis H.M."/>
            <person name="Imberg A.S."/>
            <person name="Candido D.M."/>
            <person name="Yamanouye N."/>
            <person name="Dorce V.A."/>
            <person name="Junqueira-de-Azevedo I.L."/>
        </authorList>
    </citation>
    <scope>NUCLEOTIDE SEQUENCE</scope>
    <source>
        <tissue evidence="6">Telson</tissue>
    </source>
</reference>
<evidence type="ECO:0000256" key="3">
    <source>
        <dbReference type="ARBA" id="ARBA00023157"/>
    </source>
</evidence>
<keyword evidence="6" id="KW-0813">Transport</keyword>
<dbReference type="FunFam" id="3.30.30.10:FF:000002">
    <property type="entry name" value="Alpha-like toxin BmK-M1"/>
    <property type="match status" value="1"/>
</dbReference>
<protein>
    <submittedName>
        <fullName evidence="6">Putative sodium channel toxin</fullName>
    </submittedName>
</protein>
<dbReference type="AlphaFoldDB" id="A0A1E1WWE3"/>
<keyword evidence="4" id="KW-0732">Signal</keyword>
<keyword evidence="3" id="KW-1015">Disulfide bond</keyword>
<comment type="subcellular location">
    <subcellularLocation>
        <location evidence="1">Secreted</location>
    </subcellularLocation>
</comment>
<sequence length="87" mass="9900">MIRFVLFISCFFLIGMVVECNKDGYLIEPDGCKMGCLTRKASYCVDQCSEVKGKDGYCYAWLSCYCYNMPDSVKVWDSKNNKCGKGK</sequence>
<evidence type="ECO:0000256" key="2">
    <source>
        <dbReference type="ARBA" id="ARBA00022525"/>
    </source>
</evidence>
<keyword evidence="6" id="KW-0406">Ion transport</keyword>
<dbReference type="CDD" id="cd23106">
    <property type="entry name" value="neurotoxins_LC_scorpion"/>
    <property type="match status" value="1"/>
</dbReference>
<dbReference type="GO" id="GO:0090729">
    <property type="term" value="F:toxin activity"/>
    <property type="evidence" value="ECO:0007669"/>
    <property type="project" value="InterPro"/>
</dbReference>
<evidence type="ECO:0000259" key="5">
    <source>
        <dbReference type="PROSITE" id="PS51863"/>
    </source>
</evidence>
<feature type="signal peptide" evidence="4">
    <location>
        <begin position="1"/>
        <end position="20"/>
    </location>
</feature>
<keyword evidence="6" id="KW-0407">Ion channel</keyword>
<dbReference type="InterPro" id="IPR036574">
    <property type="entry name" value="Scorpion_toxin-like_sf"/>
</dbReference>
<evidence type="ECO:0000313" key="6">
    <source>
        <dbReference type="EMBL" id="JAT91091.1"/>
    </source>
</evidence>
<dbReference type="InterPro" id="IPR002061">
    <property type="entry name" value="Scorpion_toxinL/defensin"/>
</dbReference>